<feature type="transmembrane region" description="Helical" evidence="6">
    <location>
        <begin position="21"/>
        <end position="40"/>
    </location>
</feature>
<evidence type="ECO:0000256" key="2">
    <source>
        <dbReference type="ARBA" id="ARBA00006275"/>
    </source>
</evidence>
<feature type="domain" description="SusD-like N-terminal" evidence="8">
    <location>
        <begin position="51"/>
        <end position="246"/>
    </location>
</feature>
<reference evidence="9 10" key="1">
    <citation type="submission" date="2016-10" db="EMBL/GenBank/DDBJ databases">
        <authorList>
            <person name="de Groot N.N."/>
        </authorList>
    </citation>
    <scope>NUCLEOTIDE SEQUENCE [LARGE SCALE GENOMIC DNA]</scope>
    <source>
        <strain evidence="9 10">DSM 25947</strain>
    </source>
</reference>
<dbReference type="GO" id="GO:0009279">
    <property type="term" value="C:cell outer membrane"/>
    <property type="evidence" value="ECO:0007669"/>
    <property type="project" value="UniProtKB-SubCell"/>
</dbReference>
<dbReference type="Pfam" id="PF14322">
    <property type="entry name" value="SusD-like_3"/>
    <property type="match status" value="1"/>
</dbReference>
<evidence type="ECO:0000256" key="3">
    <source>
        <dbReference type="ARBA" id="ARBA00022729"/>
    </source>
</evidence>
<keyword evidence="4 6" id="KW-0472">Membrane</keyword>
<evidence type="ECO:0000259" key="8">
    <source>
        <dbReference type="Pfam" id="PF14322"/>
    </source>
</evidence>
<keyword evidence="6" id="KW-1133">Transmembrane helix</keyword>
<name>A0A1I0JBH8_9BACT</name>
<accession>A0A1I0JBH8</accession>
<feature type="domain" description="RagB/SusD" evidence="7">
    <location>
        <begin position="402"/>
        <end position="606"/>
    </location>
</feature>
<dbReference type="InterPro" id="IPR012944">
    <property type="entry name" value="SusD_RagB_dom"/>
</dbReference>
<proteinExistence type="inferred from homology"/>
<evidence type="ECO:0000313" key="10">
    <source>
        <dbReference type="Proteomes" id="UP000181981"/>
    </source>
</evidence>
<evidence type="ECO:0000256" key="6">
    <source>
        <dbReference type="SAM" id="Phobius"/>
    </source>
</evidence>
<evidence type="ECO:0000313" key="9">
    <source>
        <dbReference type="EMBL" id="SEU06514.1"/>
    </source>
</evidence>
<dbReference type="Proteomes" id="UP000181981">
    <property type="component" value="Unassembled WGS sequence"/>
</dbReference>
<dbReference type="AlphaFoldDB" id="A0A1I0JBH8"/>
<dbReference type="Gene3D" id="1.25.40.390">
    <property type="match status" value="1"/>
</dbReference>
<keyword evidence="6" id="KW-0812">Transmembrane</keyword>
<dbReference type="SUPFAM" id="SSF48452">
    <property type="entry name" value="TPR-like"/>
    <property type="match status" value="1"/>
</dbReference>
<evidence type="ECO:0000259" key="7">
    <source>
        <dbReference type="Pfam" id="PF07980"/>
    </source>
</evidence>
<comment type="similarity">
    <text evidence="2">Belongs to the SusD family.</text>
</comment>
<sequence>MNDSIKTELVNKNKEHIMKKLLYIMAVGVIIVASSCQDLLDTDNLYNKNLDSFYRTPTDINESMNGVYNALFVNGPHSNEHIAANLLSDVMLGGGGPDDVSAKNVDQFQDPSEDTYRDLWVETYNGVSRANAIIEAVTDGDFSAYFDTADEAEVFKNNTLGEAYFMRGFLMYRAARFFGGMPLIATSESDRKAPRASLSDTWAFIASDFKTAAETLPRISAQAASVKDYGHANIWVAKSYIARAYLYYTGYMTNVEGQATDVLPLPEGGSISKAEVVTHIEDVIDNSGFRLASDFRNLWPYSYVNESARTYNPEATDPVLPWAENPDGADPAVPLAWVGQDGPDSPVGTGNYEVMFALRYGLGNWDFDGGTGQKFNNRVPLFFGIRDHSMVPFGQGWGWGTIHTGFYEQWSNDDPRKEGSVLNLNTKDPNMGLSGWNIGKGDHNTGLVNKKYTTLQHDGPEGVKGMFFYLYDMSHGDPMQLWAAQDFYYLRFADVLLMHSELTETADGMNQVRERAGLEPISYSLAALKTERLHELAFEGLRWFDLVRWGDVQTSNNFYSNQITVNNSGVDAPYQISYRSETKGLVPIPESEIRLSNGVYEQNPGW</sequence>
<evidence type="ECO:0000256" key="5">
    <source>
        <dbReference type="ARBA" id="ARBA00023237"/>
    </source>
</evidence>
<organism evidence="9 10">
    <name type="scientific">Draconibacterium orientale</name>
    <dbReference type="NCBI Taxonomy" id="1168034"/>
    <lineage>
        <taxon>Bacteria</taxon>
        <taxon>Pseudomonadati</taxon>
        <taxon>Bacteroidota</taxon>
        <taxon>Bacteroidia</taxon>
        <taxon>Marinilabiliales</taxon>
        <taxon>Prolixibacteraceae</taxon>
        <taxon>Draconibacterium</taxon>
    </lineage>
</organism>
<evidence type="ECO:0000256" key="1">
    <source>
        <dbReference type="ARBA" id="ARBA00004442"/>
    </source>
</evidence>
<dbReference type="EMBL" id="FOHT01000039">
    <property type="protein sequence ID" value="SEU06514.1"/>
    <property type="molecule type" value="Genomic_DNA"/>
</dbReference>
<dbReference type="Pfam" id="PF07980">
    <property type="entry name" value="SusD_RagB"/>
    <property type="match status" value="1"/>
</dbReference>
<gene>
    <name evidence="9" type="ORF">SAMN05444285_13925</name>
</gene>
<comment type="subcellular location">
    <subcellularLocation>
        <location evidence="1">Cell outer membrane</location>
    </subcellularLocation>
</comment>
<protein>
    <submittedName>
        <fullName evidence="9">Starch-binding associating with outer membrane</fullName>
    </submittedName>
</protein>
<evidence type="ECO:0000256" key="4">
    <source>
        <dbReference type="ARBA" id="ARBA00023136"/>
    </source>
</evidence>
<dbReference type="InterPro" id="IPR011990">
    <property type="entry name" value="TPR-like_helical_dom_sf"/>
</dbReference>
<keyword evidence="3" id="KW-0732">Signal</keyword>
<keyword evidence="5" id="KW-0998">Cell outer membrane</keyword>
<dbReference type="InterPro" id="IPR033985">
    <property type="entry name" value="SusD-like_N"/>
</dbReference>